<gene>
    <name evidence="3" type="ORF">H4R18_002154</name>
</gene>
<feature type="compositionally biased region" description="Basic and acidic residues" evidence="2">
    <location>
        <begin position="66"/>
        <end position="76"/>
    </location>
</feature>
<feature type="region of interest" description="Disordered" evidence="2">
    <location>
        <begin position="22"/>
        <end position="96"/>
    </location>
</feature>
<dbReference type="Gene3D" id="1.10.287.1490">
    <property type="match status" value="2"/>
</dbReference>
<feature type="compositionally biased region" description="Low complexity" evidence="2">
    <location>
        <begin position="340"/>
        <end position="375"/>
    </location>
</feature>
<dbReference type="GO" id="GO:0005856">
    <property type="term" value="C:cytoskeleton"/>
    <property type="evidence" value="ECO:0007669"/>
    <property type="project" value="TreeGrafter"/>
</dbReference>
<feature type="compositionally biased region" description="Basic and acidic residues" evidence="2">
    <location>
        <begin position="755"/>
        <end position="764"/>
    </location>
</feature>
<feature type="region of interest" description="Disordered" evidence="2">
    <location>
        <begin position="755"/>
        <end position="806"/>
    </location>
</feature>
<feature type="coiled-coil region" evidence="1">
    <location>
        <begin position="1134"/>
        <end position="1175"/>
    </location>
</feature>
<feature type="compositionally biased region" description="Low complexity" evidence="2">
    <location>
        <begin position="408"/>
        <end position="419"/>
    </location>
</feature>
<feature type="compositionally biased region" description="Low complexity" evidence="2">
    <location>
        <begin position="158"/>
        <end position="168"/>
    </location>
</feature>
<feature type="region of interest" description="Disordered" evidence="2">
    <location>
        <begin position="1989"/>
        <end position="2011"/>
    </location>
</feature>
<feature type="compositionally biased region" description="Polar residues" evidence="2">
    <location>
        <begin position="1206"/>
        <end position="1217"/>
    </location>
</feature>
<feature type="region of interest" description="Disordered" evidence="2">
    <location>
        <begin position="220"/>
        <end position="325"/>
    </location>
</feature>
<feature type="region of interest" description="Disordered" evidence="2">
    <location>
        <begin position="954"/>
        <end position="975"/>
    </location>
</feature>
<feature type="region of interest" description="Disordered" evidence="2">
    <location>
        <begin position="1754"/>
        <end position="1788"/>
    </location>
</feature>
<feature type="compositionally biased region" description="Low complexity" evidence="2">
    <location>
        <begin position="2001"/>
        <end position="2011"/>
    </location>
</feature>
<feature type="compositionally biased region" description="Low complexity" evidence="2">
    <location>
        <begin position="389"/>
        <end position="400"/>
    </location>
</feature>
<keyword evidence="1" id="KW-0175">Coiled coil</keyword>
<dbReference type="EMBL" id="JANBUL010000067">
    <property type="protein sequence ID" value="KAJ2782634.1"/>
    <property type="molecule type" value="Genomic_DNA"/>
</dbReference>
<feature type="compositionally biased region" description="Low complexity" evidence="2">
    <location>
        <begin position="792"/>
        <end position="803"/>
    </location>
</feature>
<evidence type="ECO:0000256" key="1">
    <source>
        <dbReference type="SAM" id="Coils"/>
    </source>
</evidence>
<dbReference type="Proteomes" id="UP001140217">
    <property type="component" value="Unassembled WGS sequence"/>
</dbReference>
<dbReference type="PANTHER" id="PTHR47357:SF1">
    <property type="entry name" value="SPINDLE POLE BODY COMPONENT 110"/>
    <property type="match status" value="1"/>
</dbReference>
<evidence type="ECO:0000313" key="4">
    <source>
        <dbReference type="Proteomes" id="UP001140217"/>
    </source>
</evidence>
<feature type="coiled-coil region" evidence="1">
    <location>
        <begin position="498"/>
        <end position="701"/>
    </location>
</feature>
<feature type="compositionally biased region" description="Low complexity" evidence="2">
    <location>
        <begin position="224"/>
        <end position="259"/>
    </location>
</feature>
<accession>A0A9W8LJJ9</accession>
<feature type="region of interest" description="Disordered" evidence="2">
    <location>
        <begin position="340"/>
        <end position="474"/>
    </location>
</feature>
<sequence>MADSDDFTYNSIVSEPGGYSELLSTARAGHDDDGAASDAQDLRAGPDGAADSTPSLAVSTPTSDRFQLEYDRERGSPRFGSAHSHAGLKSGVYASNSDSDFATRLREEVVVSEKWSAVGNQSSPEPGLDAAEDSALLQLDATDERHAPSAPTTPMPAPDDGGSAAAGPPETPKMVRSQSDRSGNATPGLRSALRGSRPAPLTGAAVQFDADDGGISSLRRVLFADAQPPANPDAPAAATRDGATTNSSSSASGSTSEESVVFGPLPPDTPTGGGESTSTQPLDATDGGDVDPDEYADAATSRPPANVSPSQRVISGTTGVGVAGGMFSRFTDWSRARLGARSPAAAGPAAPRPDQSAGAAAAASVDSSQTASTASPVRTEPMRSQVLSTPGGPTTTTTPGKALGVTPGGSPRSAGRRGSQTPSRSVNPLTRHLAMKAMQSTPGWSPSAGRGGAGAGAGASSTGLLGSGGDGSSASLADSVDSAMVGLAELQRQFDGFANQLKHDASAVQAEVHESEQAWADLNTEVQALRAQLAGAEAAQDLLQRQLRDADQERAEWELERDRLEDDKAALQDSVDRWRQRIGAAETERQGAWEEGSQSRQELLRAIVALEDQLAAAVAAARGAEAAQAQAEAQHREKYETWAAERQEMLDNLDEAMNALYDFENESQQLQAEVSDRQAELSDCRAMLDDANSRVDAAEAARRVALDAAAAQAAAVAADCERRVAAAEARAAEQDSANALLREALEDLTERNRELKRAREDQADPKQQQQQSREESRFFATAIGDDLGGDAGTAAGAPAASDAAMERLRKEHRDQLQRVNNDCQVMVETMEELNESNNRHKAKNAELAAQVEAARAEVRALRAQAAEHEREHVQADGLVQRAARLETELADLRESGEAAGLQRENAYLQQTVADLEQELRRQNSESDALRQAAAAKDVQLDDALGELARLQEASARRAASDGGKRPPGAGGAAAALDRARADVAAREEALRQMQQRRSLVEKEQRLLAADLRDSLLHNATLRTEMAEILMRRAGLARGLQQRADDASMASGLLSHVPSTSQLMDGTSRFVRSLDRHLDEVANIIEDDAPAPAPAPTKRRLLTPIHEGARAPGLRDAATQCGDAAELDQELRAALAGARQERDQFRASHEEAAEREARLVAQVEELDEQHERMRAERITTARVALRVGRQLGVLRRALAALAAPDASSGTAAGNNNDDGASDPIGSEDALGIAEEGEMVTAAFDRPLDDADCELFGLDPGTDGNDARERLGRGELSCDWALDRIGQLVSQAHLDLRRVRREVGRAHRERARLLRRVADSERRKLPSYELSAMLGRSHAEGLDDAEPPASLLLPDESAIVAEVAARRQAEQAGERPADAALRGRVAAAAEVARLSALLARRERQLRAAEADVAKFEELNRELVQRLDRAISDRVRAQQECTVAARRASVRSASRAATPHAATPGGATDWDDVDSIARELERCAHRNIDYFGAVEQLCSVLSQHAADRSTHAPEPGDSAARALLGEVAAALGVPAPAPDAPGGLRAAVDAVAAAVRSRQDSTELGAQFAQAQAQLTKKDSTIRLLNETVSRLRQESMRLDVMVHEATLERDGWHQEVVALRGTANDLSVENDELKHALASGPSAALRRACKAQVEISAWAARTWSAVVCAIAGPGGGAALSAQRDALCRAAEELDAGIARAMRQARDLHQAHAADGDDDVENLSGALDTLMRDLDHRFSGTWRDRVRDCIVALAAASAGGPETPPATNSSASSGGGGGSGSGTTPRISSRQKAMIRENYAWREQEIARKYQAKIDQLSVQHRERETALKTTAEQQAKKIRDQVNKIDDLIREARYLRCRIQSEVNRHRSVAQQKQYLLGLIGGHEGMYRCIDAMPAPAISERQVRRQLVLRRWRLVVLAVRMRMRLKEMVDERQRARDIKAGVETRNPAAAAAGGGGGGGGGGARPGLLLARPTSMHTVRFQPHHHVGLRAAPITPSRLRNRSSDVASSASSLT</sequence>
<feature type="coiled-coil region" evidence="1">
    <location>
        <begin position="816"/>
        <end position="932"/>
    </location>
</feature>
<feature type="region of interest" description="Disordered" evidence="2">
    <location>
        <begin position="113"/>
        <end position="207"/>
    </location>
</feature>
<evidence type="ECO:0000256" key="2">
    <source>
        <dbReference type="SAM" id="MobiDB-lite"/>
    </source>
</evidence>
<feature type="compositionally biased region" description="Polar residues" evidence="2">
    <location>
        <begin position="176"/>
        <end position="185"/>
    </location>
</feature>
<reference evidence="3" key="1">
    <citation type="submission" date="2022-07" db="EMBL/GenBank/DDBJ databases">
        <title>Phylogenomic reconstructions and comparative analyses of Kickxellomycotina fungi.</title>
        <authorList>
            <person name="Reynolds N.K."/>
            <person name="Stajich J.E."/>
            <person name="Barry K."/>
            <person name="Grigoriev I.V."/>
            <person name="Crous P."/>
            <person name="Smith M.E."/>
        </authorList>
    </citation>
    <scope>NUCLEOTIDE SEQUENCE</scope>
    <source>
        <strain evidence="3">NBRC 105414</strain>
    </source>
</reference>
<proteinExistence type="predicted"/>
<dbReference type="PANTHER" id="PTHR47357">
    <property type="entry name" value="COP1-INTERACTIVE PROTEIN 1"/>
    <property type="match status" value="1"/>
</dbReference>
<feature type="region of interest" description="Disordered" evidence="2">
    <location>
        <begin position="1203"/>
        <end position="1226"/>
    </location>
</feature>
<dbReference type="SUPFAM" id="SSF57997">
    <property type="entry name" value="Tropomyosin"/>
    <property type="match status" value="1"/>
</dbReference>
<name>A0A9W8LJJ9_9FUNG</name>
<keyword evidence="4" id="KW-1185">Reference proteome</keyword>
<feature type="compositionally biased region" description="Polar residues" evidence="2">
    <location>
        <begin position="307"/>
        <end position="317"/>
    </location>
</feature>
<evidence type="ECO:0000313" key="3">
    <source>
        <dbReference type="EMBL" id="KAJ2782634.1"/>
    </source>
</evidence>
<dbReference type="GO" id="GO:0005200">
    <property type="term" value="F:structural constituent of cytoskeleton"/>
    <property type="evidence" value="ECO:0007669"/>
    <property type="project" value="TreeGrafter"/>
</dbReference>
<organism evidence="3 4">
    <name type="scientific">Coemansia javaensis</name>
    <dbReference type="NCBI Taxonomy" id="2761396"/>
    <lineage>
        <taxon>Eukaryota</taxon>
        <taxon>Fungi</taxon>
        <taxon>Fungi incertae sedis</taxon>
        <taxon>Zoopagomycota</taxon>
        <taxon>Kickxellomycotina</taxon>
        <taxon>Kickxellomycetes</taxon>
        <taxon>Kickxellales</taxon>
        <taxon>Kickxellaceae</taxon>
        <taxon>Coemansia</taxon>
    </lineage>
</organism>
<protein>
    <submittedName>
        <fullName evidence="3">Uncharacterized protein</fullName>
    </submittedName>
</protein>
<feature type="coiled-coil region" evidence="1">
    <location>
        <begin position="976"/>
        <end position="1003"/>
    </location>
</feature>
<feature type="compositionally biased region" description="Polar residues" evidence="2">
    <location>
        <begin position="52"/>
        <end position="65"/>
    </location>
</feature>
<feature type="coiled-coil region" evidence="1">
    <location>
        <begin position="1389"/>
        <end position="1437"/>
    </location>
</feature>
<comment type="caution">
    <text evidence="3">The sequence shown here is derived from an EMBL/GenBank/DDBJ whole genome shotgun (WGS) entry which is preliminary data.</text>
</comment>
<feature type="compositionally biased region" description="Basic and acidic residues" evidence="2">
    <location>
        <begin position="954"/>
        <end position="964"/>
    </location>
</feature>
<feature type="compositionally biased region" description="Acidic residues" evidence="2">
    <location>
        <begin position="286"/>
        <end position="296"/>
    </location>
</feature>
<dbReference type="OrthoDB" id="5569734at2759"/>